<gene>
    <name evidence="2" type="ORF">DW654_09030</name>
</gene>
<dbReference type="EMBL" id="QRHP01000008">
    <property type="protein sequence ID" value="RHF84277.1"/>
    <property type="molecule type" value="Genomic_DNA"/>
</dbReference>
<name>A0A3R6GHI0_9FIRM</name>
<evidence type="ECO:0000313" key="3">
    <source>
        <dbReference type="Proteomes" id="UP000283701"/>
    </source>
</evidence>
<keyword evidence="1" id="KW-1133">Transmembrane helix</keyword>
<evidence type="ECO:0000313" key="2">
    <source>
        <dbReference type="EMBL" id="RHF84277.1"/>
    </source>
</evidence>
<accession>A0A3R6GHI0</accession>
<sequence length="65" mass="7647">MITLTELIQFTSLLISIAGLFYLIEKDNHGKKITATWRLFEQLVIQWANRLSVAPFYKLVIPYLY</sequence>
<keyword evidence="1" id="KW-0472">Membrane</keyword>
<protein>
    <submittedName>
        <fullName evidence="2">Uncharacterized protein</fullName>
    </submittedName>
</protein>
<proteinExistence type="predicted"/>
<feature type="transmembrane region" description="Helical" evidence="1">
    <location>
        <begin position="6"/>
        <end position="24"/>
    </location>
</feature>
<reference evidence="2 3" key="1">
    <citation type="submission" date="2018-08" db="EMBL/GenBank/DDBJ databases">
        <title>A genome reference for cultivated species of the human gut microbiota.</title>
        <authorList>
            <person name="Zou Y."/>
            <person name="Xue W."/>
            <person name="Luo G."/>
        </authorList>
    </citation>
    <scope>NUCLEOTIDE SEQUENCE [LARGE SCALE GENOMIC DNA]</scope>
    <source>
        <strain evidence="2 3">AM23-23AC</strain>
    </source>
</reference>
<dbReference type="AlphaFoldDB" id="A0A3R6GHI0"/>
<dbReference type="RefSeq" id="WP_118203117.1">
    <property type="nucleotide sequence ID" value="NZ_QRHP01000008.1"/>
</dbReference>
<dbReference type="Proteomes" id="UP000283701">
    <property type="component" value="Unassembled WGS sequence"/>
</dbReference>
<keyword evidence="1" id="KW-0812">Transmembrane</keyword>
<organism evidence="2 3">
    <name type="scientific">Roseburia inulinivorans</name>
    <dbReference type="NCBI Taxonomy" id="360807"/>
    <lineage>
        <taxon>Bacteria</taxon>
        <taxon>Bacillati</taxon>
        <taxon>Bacillota</taxon>
        <taxon>Clostridia</taxon>
        <taxon>Lachnospirales</taxon>
        <taxon>Lachnospiraceae</taxon>
        <taxon>Roseburia</taxon>
    </lineage>
</organism>
<evidence type="ECO:0000256" key="1">
    <source>
        <dbReference type="SAM" id="Phobius"/>
    </source>
</evidence>
<comment type="caution">
    <text evidence="2">The sequence shown here is derived from an EMBL/GenBank/DDBJ whole genome shotgun (WGS) entry which is preliminary data.</text>
</comment>